<dbReference type="InterPro" id="IPR036388">
    <property type="entry name" value="WH-like_DNA-bd_sf"/>
</dbReference>
<protein>
    <submittedName>
        <fullName evidence="2">Rrf2 family protein</fullName>
    </submittedName>
</protein>
<dbReference type="NCBIfam" id="TIGR00738">
    <property type="entry name" value="rrf2_super"/>
    <property type="match status" value="1"/>
</dbReference>
<evidence type="ECO:0000256" key="1">
    <source>
        <dbReference type="ARBA" id="ARBA00023125"/>
    </source>
</evidence>
<evidence type="ECO:0000313" key="3">
    <source>
        <dbReference type="Proteomes" id="UP001232973"/>
    </source>
</evidence>
<gene>
    <name evidence="2" type="ORF">J2S03_002464</name>
</gene>
<reference evidence="2 3" key="1">
    <citation type="submission" date="2023-07" db="EMBL/GenBank/DDBJ databases">
        <title>Genomic Encyclopedia of Type Strains, Phase IV (KMG-IV): sequencing the most valuable type-strain genomes for metagenomic binning, comparative biology and taxonomic classification.</title>
        <authorList>
            <person name="Goeker M."/>
        </authorList>
    </citation>
    <scope>NUCLEOTIDE SEQUENCE [LARGE SCALE GENOMIC DNA]</scope>
    <source>
        <strain evidence="2 3">DSM 4006</strain>
    </source>
</reference>
<keyword evidence="1" id="KW-0238">DNA-binding</keyword>
<keyword evidence="3" id="KW-1185">Reference proteome</keyword>
<dbReference type="RefSeq" id="WP_274456570.1">
    <property type="nucleotide sequence ID" value="NZ_CP067097.1"/>
</dbReference>
<dbReference type="InterPro" id="IPR036390">
    <property type="entry name" value="WH_DNA-bd_sf"/>
</dbReference>
<dbReference type="SUPFAM" id="SSF46785">
    <property type="entry name" value="Winged helix' DNA-binding domain"/>
    <property type="match status" value="1"/>
</dbReference>
<dbReference type="EMBL" id="JAUSTP010000021">
    <property type="protein sequence ID" value="MDQ0190597.1"/>
    <property type="molecule type" value="Genomic_DNA"/>
</dbReference>
<sequence length="159" mass="16941">MKVSQKTEYGLRAMVALAILAGQEQPISLPTIAESEAIPEQFLDQIVGKLRRAGFVKSVRGVNGGYMLSRPPEDISVGALVRVLEGSLSPIGCVTDRGADDGQAEENASENFCGRIRGCHTRSVWLRVTDAITRALDSISLADVMLDEVGVGAVVSADR</sequence>
<dbReference type="Pfam" id="PF02082">
    <property type="entry name" value="Rrf2"/>
    <property type="match status" value="1"/>
</dbReference>
<dbReference type="Proteomes" id="UP001232973">
    <property type="component" value="Unassembled WGS sequence"/>
</dbReference>
<comment type="caution">
    <text evidence="2">The sequence shown here is derived from an EMBL/GenBank/DDBJ whole genome shotgun (WGS) entry which is preliminary data.</text>
</comment>
<organism evidence="2 3">
    <name type="scientific">Alicyclobacillus cycloheptanicus</name>
    <dbReference type="NCBI Taxonomy" id="1457"/>
    <lineage>
        <taxon>Bacteria</taxon>
        <taxon>Bacillati</taxon>
        <taxon>Bacillota</taxon>
        <taxon>Bacilli</taxon>
        <taxon>Bacillales</taxon>
        <taxon>Alicyclobacillaceae</taxon>
        <taxon>Alicyclobacillus</taxon>
    </lineage>
</organism>
<accession>A0ABT9XJW2</accession>
<dbReference type="PANTHER" id="PTHR33221">
    <property type="entry name" value="WINGED HELIX-TURN-HELIX TRANSCRIPTIONAL REGULATOR, RRF2 FAMILY"/>
    <property type="match status" value="1"/>
</dbReference>
<name>A0ABT9XJW2_9BACL</name>
<dbReference type="PROSITE" id="PS51197">
    <property type="entry name" value="HTH_RRF2_2"/>
    <property type="match status" value="1"/>
</dbReference>
<proteinExistence type="predicted"/>
<dbReference type="InterPro" id="IPR000944">
    <property type="entry name" value="Tscrpt_reg_Rrf2"/>
</dbReference>
<dbReference type="PANTHER" id="PTHR33221:SF5">
    <property type="entry name" value="HTH-TYPE TRANSCRIPTIONAL REGULATOR ISCR"/>
    <property type="match status" value="1"/>
</dbReference>
<evidence type="ECO:0000313" key="2">
    <source>
        <dbReference type="EMBL" id="MDQ0190597.1"/>
    </source>
</evidence>
<dbReference type="Gene3D" id="1.10.10.10">
    <property type="entry name" value="Winged helix-like DNA-binding domain superfamily/Winged helix DNA-binding domain"/>
    <property type="match status" value="1"/>
</dbReference>